<dbReference type="Proteomes" id="UP001642540">
    <property type="component" value="Unassembled WGS sequence"/>
</dbReference>
<reference evidence="2 3" key="1">
    <citation type="submission" date="2024-08" db="EMBL/GenBank/DDBJ databases">
        <authorList>
            <person name="Cucini C."/>
            <person name="Frati F."/>
        </authorList>
    </citation>
    <scope>NUCLEOTIDE SEQUENCE [LARGE SCALE GENOMIC DNA]</scope>
</reference>
<feature type="region of interest" description="Disordered" evidence="1">
    <location>
        <begin position="72"/>
        <end position="104"/>
    </location>
</feature>
<gene>
    <name evidence="2" type="ORF">ODALV1_LOCUS3608</name>
</gene>
<name>A0ABP1PZP2_9HEXA</name>
<evidence type="ECO:0000256" key="1">
    <source>
        <dbReference type="SAM" id="MobiDB-lite"/>
    </source>
</evidence>
<evidence type="ECO:0000313" key="3">
    <source>
        <dbReference type="Proteomes" id="UP001642540"/>
    </source>
</evidence>
<dbReference type="EMBL" id="CAXLJM020000012">
    <property type="protein sequence ID" value="CAL8076839.1"/>
    <property type="molecule type" value="Genomic_DNA"/>
</dbReference>
<comment type="caution">
    <text evidence="2">The sequence shown here is derived from an EMBL/GenBank/DDBJ whole genome shotgun (WGS) entry which is preliminary data.</text>
</comment>
<protein>
    <submittedName>
        <fullName evidence="2">Uncharacterized protein</fullName>
    </submittedName>
</protein>
<keyword evidence="3" id="KW-1185">Reference proteome</keyword>
<accession>A0ABP1PZP2</accession>
<sequence>MLTLLNKREKRRIPFRVVHSSLKFDIYHAAYLMLVKIDPEQAKRTMGVEATETINEMMMRSSGERLMNVVASYNSPKPPLASPESCEDEEEKDEEKEEEEKAKL</sequence>
<organism evidence="2 3">
    <name type="scientific">Orchesella dallaii</name>
    <dbReference type="NCBI Taxonomy" id="48710"/>
    <lineage>
        <taxon>Eukaryota</taxon>
        <taxon>Metazoa</taxon>
        <taxon>Ecdysozoa</taxon>
        <taxon>Arthropoda</taxon>
        <taxon>Hexapoda</taxon>
        <taxon>Collembola</taxon>
        <taxon>Entomobryomorpha</taxon>
        <taxon>Entomobryoidea</taxon>
        <taxon>Orchesellidae</taxon>
        <taxon>Orchesellinae</taxon>
        <taxon>Orchesella</taxon>
    </lineage>
</organism>
<feature type="compositionally biased region" description="Acidic residues" evidence="1">
    <location>
        <begin position="85"/>
        <end position="98"/>
    </location>
</feature>
<proteinExistence type="predicted"/>
<evidence type="ECO:0000313" key="2">
    <source>
        <dbReference type="EMBL" id="CAL8076839.1"/>
    </source>
</evidence>